<evidence type="ECO:0000256" key="6">
    <source>
        <dbReference type="ARBA" id="ARBA00022741"/>
    </source>
</evidence>
<dbReference type="GO" id="GO:0015031">
    <property type="term" value="P:protein transport"/>
    <property type="evidence" value="ECO:0007669"/>
    <property type="project" value="UniProtKB-KW"/>
</dbReference>
<keyword evidence="7" id="KW-1005">Bacterial flagellum biogenesis</keyword>
<dbReference type="InterPro" id="IPR027417">
    <property type="entry name" value="P-loop_NTPase"/>
</dbReference>
<dbReference type="Proteomes" id="UP000248330">
    <property type="component" value="Unassembled WGS sequence"/>
</dbReference>
<keyword evidence="17" id="KW-0969">Cilium</keyword>
<evidence type="ECO:0000256" key="1">
    <source>
        <dbReference type="ARBA" id="ARBA00004413"/>
    </source>
</evidence>
<dbReference type="SMART" id="SM00382">
    <property type="entry name" value="AAA"/>
    <property type="match status" value="1"/>
</dbReference>
<organism evidence="17 18">
    <name type="scientific">Sinimarinibacterium flocculans</name>
    <dbReference type="NCBI Taxonomy" id="985250"/>
    <lineage>
        <taxon>Bacteria</taxon>
        <taxon>Pseudomonadati</taxon>
        <taxon>Pseudomonadota</taxon>
        <taxon>Gammaproteobacteria</taxon>
        <taxon>Nevskiales</taxon>
        <taxon>Nevskiaceae</taxon>
        <taxon>Sinimarinibacterium</taxon>
    </lineage>
</organism>
<evidence type="ECO:0000256" key="7">
    <source>
        <dbReference type="ARBA" id="ARBA00022795"/>
    </source>
</evidence>
<gene>
    <name evidence="17" type="ORF">C8D93_10841</name>
</gene>
<dbReference type="InterPro" id="IPR020006">
    <property type="entry name" value="FlhF"/>
</dbReference>
<dbReference type="GO" id="GO:0005047">
    <property type="term" value="F:signal recognition particle binding"/>
    <property type="evidence" value="ECO:0007669"/>
    <property type="project" value="TreeGrafter"/>
</dbReference>
<dbReference type="SUPFAM" id="SSF52540">
    <property type="entry name" value="P-loop containing nucleoside triphosphate hydrolases"/>
    <property type="match status" value="1"/>
</dbReference>
<dbReference type="NCBIfam" id="TIGR03499">
    <property type="entry name" value="FlhF"/>
    <property type="match status" value="1"/>
</dbReference>
<protein>
    <recommendedName>
        <fullName evidence="3 13">Flagellar biosynthesis protein FlhF</fullName>
    </recommendedName>
</protein>
<comment type="caution">
    <text evidence="17">The sequence shown here is derived from an EMBL/GenBank/DDBJ whole genome shotgun (WGS) entry which is preliminary data.</text>
</comment>
<feature type="domain" description="AAA+ ATPase" evidence="15">
    <location>
        <begin position="199"/>
        <end position="369"/>
    </location>
</feature>
<dbReference type="GO" id="GO:0044781">
    <property type="term" value="P:bacterial-type flagellum organization"/>
    <property type="evidence" value="ECO:0007669"/>
    <property type="project" value="UniProtKB-UniRule"/>
</dbReference>
<dbReference type="AlphaFoldDB" id="A0A318E9L7"/>
<keyword evidence="5" id="KW-1003">Cell membrane</keyword>
<dbReference type="GO" id="GO:0005886">
    <property type="term" value="C:plasma membrane"/>
    <property type="evidence" value="ECO:0007669"/>
    <property type="project" value="UniProtKB-SubCell"/>
</dbReference>
<dbReference type="GO" id="GO:0006614">
    <property type="term" value="P:SRP-dependent cotranslational protein targeting to membrane"/>
    <property type="evidence" value="ECO:0007669"/>
    <property type="project" value="UniProtKB-UniRule"/>
</dbReference>
<evidence type="ECO:0000256" key="13">
    <source>
        <dbReference type="NCBIfam" id="TIGR03499"/>
    </source>
</evidence>
<dbReference type="InterPro" id="IPR000897">
    <property type="entry name" value="SRP54_GTPase_dom"/>
</dbReference>
<dbReference type="InterPro" id="IPR047040">
    <property type="entry name" value="FlhF__GTPase_dom"/>
</dbReference>
<feature type="domain" description="SRP54-type proteins GTP-binding" evidence="16">
    <location>
        <begin position="200"/>
        <end position="392"/>
    </location>
</feature>
<dbReference type="Pfam" id="PF00448">
    <property type="entry name" value="SRP54"/>
    <property type="match status" value="1"/>
</dbReference>
<dbReference type="CDD" id="cd17873">
    <property type="entry name" value="FlhF"/>
    <property type="match status" value="1"/>
</dbReference>
<feature type="compositionally biased region" description="Pro residues" evidence="14">
    <location>
        <begin position="91"/>
        <end position="107"/>
    </location>
</feature>
<keyword evidence="9" id="KW-0342">GTP-binding</keyword>
<reference evidence="17 18" key="1">
    <citation type="submission" date="2018-04" db="EMBL/GenBank/DDBJ databases">
        <title>Genomic Encyclopedia of Type Strains, Phase IV (KMG-IV): sequencing the most valuable type-strain genomes for metagenomic binning, comparative biology and taxonomic classification.</title>
        <authorList>
            <person name="Goeker M."/>
        </authorList>
    </citation>
    <scope>NUCLEOTIDE SEQUENCE [LARGE SCALE GENOMIC DNA]</scope>
    <source>
        <strain evidence="17 18">DSM 104150</strain>
    </source>
</reference>
<comment type="similarity">
    <text evidence="2">Belongs to the GTP-binding SRP family.</text>
</comment>
<evidence type="ECO:0000256" key="12">
    <source>
        <dbReference type="ARBA" id="ARBA00025337"/>
    </source>
</evidence>
<dbReference type="PANTHER" id="PTHR43134">
    <property type="entry name" value="SIGNAL RECOGNITION PARTICLE RECEPTOR SUBUNIT ALPHA"/>
    <property type="match status" value="1"/>
</dbReference>
<name>A0A318E9L7_9GAMM</name>
<dbReference type="FunFam" id="3.40.50.300:FF:000695">
    <property type="entry name" value="Flagellar biosynthesis regulator FlhF"/>
    <property type="match status" value="1"/>
</dbReference>
<evidence type="ECO:0000256" key="5">
    <source>
        <dbReference type="ARBA" id="ARBA00022475"/>
    </source>
</evidence>
<dbReference type="InterPro" id="IPR003593">
    <property type="entry name" value="AAA+_ATPase"/>
</dbReference>
<keyword evidence="10" id="KW-0472">Membrane</keyword>
<dbReference type="PANTHER" id="PTHR43134:SF3">
    <property type="entry name" value="FLAGELLAR BIOSYNTHESIS PROTEIN FLHF"/>
    <property type="match status" value="1"/>
</dbReference>
<evidence type="ECO:0000256" key="3">
    <source>
        <dbReference type="ARBA" id="ARBA00014919"/>
    </source>
</evidence>
<accession>A0A318E9L7</accession>
<evidence type="ECO:0000256" key="8">
    <source>
        <dbReference type="ARBA" id="ARBA00022927"/>
    </source>
</evidence>
<evidence type="ECO:0000259" key="16">
    <source>
        <dbReference type="SMART" id="SM00962"/>
    </source>
</evidence>
<evidence type="ECO:0000313" key="18">
    <source>
        <dbReference type="Proteomes" id="UP000248330"/>
    </source>
</evidence>
<dbReference type="EMBL" id="QICN01000008">
    <property type="protein sequence ID" value="PXV66069.1"/>
    <property type="molecule type" value="Genomic_DNA"/>
</dbReference>
<dbReference type="GO" id="GO:0003924">
    <property type="term" value="F:GTPase activity"/>
    <property type="evidence" value="ECO:0007669"/>
    <property type="project" value="UniProtKB-UniRule"/>
</dbReference>
<keyword evidence="8" id="KW-0653">Protein transport</keyword>
<evidence type="ECO:0000256" key="10">
    <source>
        <dbReference type="ARBA" id="ARBA00023136"/>
    </source>
</evidence>
<evidence type="ECO:0000256" key="2">
    <source>
        <dbReference type="ARBA" id="ARBA00008531"/>
    </source>
</evidence>
<keyword evidence="18" id="KW-1185">Reference proteome</keyword>
<dbReference type="OrthoDB" id="9778554at2"/>
<feature type="region of interest" description="Disordered" evidence="14">
    <location>
        <begin position="56"/>
        <end position="107"/>
    </location>
</feature>
<dbReference type="Gene3D" id="3.40.50.300">
    <property type="entry name" value="P-loop containing nucleotide triphosphate hydrolases"/>
    <property type="match status" value="1"/>
</dbReference>
<dbReference type="RefSeq" id="WP_110265844.1">
    <property type="nucleotide sequence ID" value="NZ_CAKZQT010000026.1"/>
</dbReference>
<keyword evidence="17" id="KW-0282">Flagellum</keyword>
<keyword evidence="11" id="KW-1006">Bacterial flagellum protein export</keyword>
<keyword evidence="17" id="KW-0966">Cell projection</keyword>
<evidence type="ECO:0000313" key="17">
    <source>
        <dbReference type="EMBL" id="PXV66069.1"/>
    </source>
</evidence>
<comment type="subcellular location">
    <subcellularLocation>
        <location evidence="1">Cell membrane</location>
        <topology evidence="1">Peripheral membrane protein</topology>
        <orientation evidence="1">Cytoplasmic side</orientation>
    </subcellularLocation>
</comment>
<keyword evidence="4" id="KW-0813">Transport</keyword>
<evidence type="ECO:0000256" key="9">
    <source>
        <dbReference type="ARBA" id="ARBA00023134"/>
    </source>
</evidence>
<comment type="function">
    <text evidence="12">Necessary for flagellar biosynthesis. May be involved in translocation of the flagellum.</text>
</comment>
<evidence type="ECO:0000256" key="11">
    <source>
        <dbReference type="ARBA" id="ARBA00023225"/>
    </source>
</evidence>
<evidence type="ECO:0000256" key="14">
    <source>
        <dbReference type="SAM" id="MobiDB-lite"/>
    </source>
</evidence>
<proteinExistence type="inferred from homology"/>
<evidence type="ECO:0000259" key="15">
    <source>
        <dbReference type="SMART" id="SM00382"/>
    </source>
</evidence>
<dbReference type="SMART" id="SM00962">
    <property type="entry name" value="SRP54"/>
    <property type="match status" value="1"/>
</dbReference>
<sequence length="417" mass="44904">MKIKRFVAGSMREAIRMVREEQGADAVILSNRRVAEGIEVVSATDYDAALMQVATRRETPAAAPEPAPEQPPQTRAASAAAKKDKAAVAKPAPPVARPAPAALPTPPAPEIQQLRRELGGMRRMLEEQVAHIAWRDLADRQPERMAALRAMTDLGLDAGLAREIVDELPGDADRDRARFLPLGLLVRRLPPTPRDPILEGGTIALIGPTGVGKTTTIAKLAARFAARHGTRDLALVTTDHYRVGAQEQLFTYGRLLGVPVQTASSGEQLRAALARLADRKLVLIDTAGLAPRDARLGAQFAELRAAHRPVRNWLVLSATTQAADQQDILRRFAPAGLDGCVLTKLDEAARIGGVLSAVIRHRLAVQYICDGQRVPQDLHSARADQLVLRAMQLARSNPARVHDSTLALQFGAAHAGV</sequence>
<keyword evidence="6" id="KW-0547">Nucleotide-binding</keyword>
<evidence type="ECO:0000256" key="4">
    <source>
        <dbReference type="ARBA" id="ARBA00022448"/>
    </source>
</evidence>
<dbReference type="GO" id="GO:0005525">
    <property type="term" value="F:GTP binding"/>
    <property type="evidence" value="ECO:0007669"/>
    <property type="project" value="UniProtKB-UniRule"/>
</dbReference>